<evidence type="ECO:0000256" key="3">
    <source>
        <dbReference type="ARBA" id="ARBA00022801"/>
    </source>
</evidence>
<gene>
    <name evidence="8" type="primary">LOC117642009</name>
</gene>
<sequence>MPHLLAVLAVAALGAVALALPEDPTITHARGSLTGKRLQSAGLREGVQSRDYAAFWGIPFAEPPVGKLRFKPPKPRDLPESQFDATNEHNPACIQQHRTSLRVTGEEDCLNLQVFTPSYDVANLPVVVLIHGGGFMFSQGPRSGVQYIMDYDVVLVVIAYRLNVLGFMSFEDPELQGNLGMLDQVEALKWVQRNVHHFGGDKDSVTLVGNSAGCASCLLHTMSPMSKGLFHRVIGTSGTPLNPWAQQHSARENADRVASLVGCNASTTADKVACLQTKPAAEIVGLQAENFQPWMLNPFAPFSTVVDGLFLTGEPEKVLEDKNAVMDVPLMLGFVPLEGLFPGGEFFFNDSLVRELDEHWDTTAPELLNFHDKRVLEAEKPTLSRKIREFYLKNLSLESGKEQLMKLMTDRNFLSGVSSHISRRASVQSQPVYAFEFAHRGEYSYYGGGLGVGHGDDMLYPLDLLGPFHREDDQVVRRNLLDLWFSFIKTSKPSVPGVVWEPVQPNNAEPSVNYLRIAGPNDMTMTTAKNLGNVAFWKDWKDIQPKGTISLTRYTTRGVSRKPPQQFGLQVRISAQLNDQLHLLTLPPAQYAI</sequence>
<dbReference type="Pfam" id="PF00135">
    <property type="entry name" value="COesterase"/>
    <property type="match status" value="1"/>
</dbReference>
<dbReference type="Gene3D" id="3.40.50.1820">
    <property type="entry name" value="alpha/beta hydrolase"/>
    <property type="match status" value="1"/>
</dbReference>
<name>A0A6P8YFD7_THRPL</name>
<dbReference type="InterPro" id="IPR019826">
    <property type="entry name" value="Carboxylesterase_B_AS"/>
</dbReference>
<evidence type="ECO:0000256" key="5">
    <source>
        <dbReference type="RuleBase" id="RU361235"/>
    </source>
</evidence>
<dbReference type="OrthoDB" id="6846267at2759"/>
<evidence type="ECO:0000313" key="7">
    <source>
        <dbReference type="Proteomes" id="UP000515158"/>
    </source>
</evidence>
<protein>
    <recommendedName>
        <fullName evidence="5">Carboxylic ester hydrolase</fullName>
        <ecNumber evidence="5">3.1.1.-</ecNumber>
    </recommendedName>
</protein>
<keyword evidence="2" id="KW-0719">Serine esterase</keyword>
<dbReference type="PANTHER" id="PTHR11559">
    <property type="entry name" value="CARBOXYLESTERASE"/>
    <property type="match status" value="1"/>
</dbReference>
<comment type="similarity">
    <text evidence="1 5">Belongs to the type-B carboxylesterase/lipase family.</text>
</comment>
<feature type="chain" id="PRO_5028508526" description="Carboxylic ester hydrolase" evidence="5">
    <location>
        <begin position="20"/>
        <end position="593"/>
    </location>
</feature>
<dbReference type="PROSITE" id="PS00122">
    <property type="entry name" value="CARBOXYLESTERASE_B_1"/>
    <property type="match status" value="1"/>
</dbReference>
<proteinExistence type="inferred from homology"/>
<dbReference type="AlphaFoldDB" id="A0A6P8YFD7"/>
<dbReference type="Proteomes" id="UP000515158">
    <property type="component" value="Unplaced"/>
</dbReference>
<evidence type="ECO:0000256" key="2">
    <source>
        <dbReference type="ARBA" id="ARBA00022487"/>
    </source>
</evidence>
<dbReference type="InterPro" id="IPR050309">
    <property type="entry name" value="Type-B_Carboxylest/Lipase"/>
</dbReference>
<evidence type="ECO:0000313" key="8">
    <source>
        <dbReference type="RefSeq" id="XP_034235645.1"/>
    </source>
</evidence>
<dbReference type="RefSeq" id="XP_034235645.1">
    <property type="nucleotide sequence ID" value="XM_034379754.1"/>
</dbReference>
<keyword evidence="4" id="KW-0325">Glycoprotein</keyword>
<evidence type="ECO:0000256" key="1">
    <source>
        <dbReference type="ARBA" id="ARBA00005964"/>
    </source>
</evidence>
<dbReference type="InParanoid" id="A0A6P8YFD7"/>
<accession>A0A6P8YFD7</accession>
<evidence type="ECO:0000259" key="6">
    <source>
        <dbReference type="Pfam" id="PF00135"/>
    </source>
</evidence>
<feature type="domain" description="Carboxylesterase type B" evidence="6">
    <location>
        <begin position="23"/>
        <end position="529"/>
    </location>
</feature>
<keyword evidence="5" id="KW-0732">Signal</keyword>
<dbReference type="KEGG" id="tpal:117642009"/>
<dbReference type="EC" id="3.1.1.-" evidence="5"/>
<dbReference type="SUPFAM" id="SSF53474">
    <property type="entry name" value="alpha/beta-Hydrolases"/>
    <property type="match status" value="1"/>
</dbReference>
<reference evidence="8" key="1">
    <citation type="submission" date="2025-08" db="UniProtKB">
        <authorList>
            <consortium name="RefSeq"/>
        </authorList>
    </citation>
    <scope>IDENTIFICATION</scope>
    <source>
        <tissue evidence="8">Total insect</tissue>
    </source>
</reference>
<feature type="signal peptide" evidence="5">
    <location>
        <begin position="1"/>
        <end position="19"/>
    </location>
</feature>
<dbReference type="GO" id="GO:0052689">
    <property type="term" value="F:carboxylic ester hydrolase activity"/>
    <property type="evidence" value="ECO:0007669"/>
    <property type="project" value="UniProtKB-KW"/>
</dbReference>
<evidence type="ECO:0000256" key="4">
    <source>
        <dbReference type="ARBA" id="ARBA00023180"/>
    </source>
</evidence>
<organism evidence="8">
    <name type="scientific">Thrips palmi</name>
    <name type="common">Melon thrips</name>
    <dbReference type="NCBI Taxonomy" id="161013"/>
    <lineage>
        <taxon>Eukaryota</taxon>
        <taxon>Metazoa</taxon>
        <taxon>Ecdysozoa</taxon>
        <taxon>Arthropoda</taxon>
        <taxon>Hexapoda</taxon>
        <taxon>Insecta</taxon>
        <taxon>Pterygota</taxon>
        <taxon>Neoptera</taxon>
        <taxon>Paraneoptera</taxon>
        <taxon>Thysanoptera</taxon>
        <taxon>Terebrantia</taxon>
        <taxon>Thripoidea</taxon>
        <taxon>Thripidae</taxon>
        <taxon>Thrips</taxon>
    </lineage>
</organism>
<dbReference type="InterPro" id="IPR029058">
    <property type="entry name" value="AB_hydrolase_fold"/>
</dbReference>
<dbReference type="GeneID" id="117642009"/>
<keyword evidence="3 5" id="KW-0378">Hydrolase</keyword>
<keyword evidence="7" id="KW-1185">Reference proteome</keyword>
<dbReference type="InterPro" id="IPR002018">
    <property type="entry name" value="CarbesteraseB"/>
</dbReference>